<evidence type="ECO:0000256" key="2">
    <source>
        <dbReference type="ARBA" id="ARBA00022527"/>
    </source>
</evidence>
<evidence type="ECO:0000256" key="1">
    <source>
        <dbReference type="ARBA" id="ARBA00005354"/>
    </source>
</evidence>
<dbReference type="CDD" id="cd05117">
    <property type="entry name" value="STKc_CAMK"/>
    <property type="match status" value="1"/>
</dbReference>
<keyword evidence="6 7" id="KW-0067">ATP-binding</keyword>
<name>A0A2I4DRS0_JUGRE</name>
<dbReference type="SUPFAM" id="SSF56112">
    <property type="entry name" value="Protein kinase-like (PK-like)"/>
    <property type="match status" value="1"/>
</dbReference>
<evidence type="ECO:0000256" key="8">
    <source>
        <dbReference type="RuleBase" id="RU000304"/>
    </source>
</evidence>
<keyword evidence="2 8" id="KW-0723">Serine/threonine-protein kinase</keyword>
<dbReference type="Pfam" id="PF00069">
    <property type="entry name" value="Pkinase"/>
    <property type="match status" value="1"/>
</dbReference>
<dbReference type="RefSeq" id="XP_018809843.2">
    <property type="nucleotide sequence ID" value="XM_018954298.2"/>
</dbReference>
<dbReference type="GO" id="GO:0005524">
    <property type="term" value="F:ATP binding"/>
    <property type="evidence" value="ECO:0007669"/>
    <property type="project" value="UniProtKB-UniRule"/>
</dbReference>
<evidence type="ECO:0000313" key="11">
    <source>
        <dbReference type="Proteomes" id="UP000235220"/>
    </source>
</evidence>
<dbReference type="GeneID" id="108982839"/>
<dbReference type="SMART" id="SM00220">
    <property type="entry name" value="S_TKc"/>
    <property type="match status" value="1"/>
</dbReference>
<dbReference type="GO" id="GO:0005737">
    <property type="term" value="C:cytoplasm"/>
    <property type="evidence" value="ECO:0000318"/>
    <property type="project" value="GO_Central"/>
</dbReference>
<feature type="region of interest" description="Disordered" evidence="9">
    <location>
        <begin position="396"/>
        <end position="419"/>
    </location>
</feature>
<feature type="compositionally biased region" description="Low complexity" evidence="9">
    <location>
        <begin position="396"/>
        <end position="409"/>
    </location>
</feature>
<keyword evidence="5" id="KW-0418">Kinase</keyword>
<keyword evidence="11" id="KW-1185">Reference proteome</keyword>
<dbReference type="Gramene" id="Jr13_03770_p1">
    <property type="protein sequence ID" value="cds.Jr13_03770_p1"/>
    <property type="gene ID" value="Jr13_03770"/>
</dbReference>
<dbReference type="PANTHER" id="PTHR24349">
    <property type="entry name" value="SERINE/THREONINE-PROTEIN KINASE"/>
    <property type="match status" value="1"/>
</dbReference>
<dbReference type="Proteomes" id="UP000235220">
    <property type="component" value="Chromosome 13"/>
</dbReference>
<evidence type="ECO:0000259" key="10">
    <source>
        <dbReference type="PROSITE" id="PS50011"/>
    </source>
</evidence>
<dbReference type="FunFam" id="3.30.200.20:FF:000042">
    <property type="entry name" value="Aurora kinase A"/>
    <property type="match status" value="1"/>
</dbReference>
<keyword evidence="3" id="KW-0808">Transferase</keyword>
<gene>
    <name evidence="12 13" type="primary">LOC108982839</name>
</gene>
<evidence type="ECO:0000256" key="9">
    <source>
        <dbReference type="SAM" id="MobiDB-lite"/>
    </source>
</evidence>
<comment type="similarity">
    <text evidence="1">Belongs to the protein kinase superfamily. CAMK Ser/Thr protein kinase family. CaMK subfamily.</text>
</comment>
<dbReference type="FunFam" id="1.10.510.10:FF:000641">
    <property type="entry name" value="Serine/threonine-protein kinase PEPKR2"/>
    <property type="match status" value="1"/>
</dbReference>
<dbReference type="GO" id="GO:0035556">
    <property type="term" value="P:intracellular signal transduction"/>
    <property type="evidence" value="ECO:0000318"/>
    <property type="project" value="GO_Central"/>
</dbReference>
<evidence type="ECO:0000256" key="4">
    <source>
        <dbReference type="ARBA" id="ARBA00022741"/>
    </source>
</evidence>
<reference evidence="12 13" key="1">
    <citation type="submission" date="2025-04" db="UniProtKB">
        <authorList>
            <consortium name="RefSeq"/>
        </authorList>
    </citation>
    <scope>IDENTIFICATION</scope>
    <source>
        <tissue evidence="12 13">Leaves</tissue>
    </source>
</reference>
<organism evidence="11 12">
    <name type="scientific">Juglans regia</name>
    <name type="common">English walnut</name>
    <dbReference type="NCBI Taxonomy" id="51240"/>
    <lineage>
        <taxon>Eukaryota</taxon>
        <taxon>Viridiplantae</taxon>
        <taxon>Streptophyta</taxon>
        <taxon>Embryophyta</taxon>
        <taxon>Tracheophyta</taxon>
        <taxon>Spermatophyta</taxon>
        <taxon>Magnoliopsida</taxon>
        <taxon>eudicotyledons</taxon>
        <taxon>Gunneridae</taxon>
        <taxon>Pentapetalae</taxon>
        <taxon>rosids</taxon>
        <taxon>fabids</taxon>
        <taxon>Fagales</taxon>
        <taxon>Juglandaceae</taxon>
        <taxon>Juglans</taxon>
    </lineage>
</organism>
<evidence type="ECO:0000256" key="5">
    <source>
        <dbReference type="ARBA" id="ARBA00022777"/>
    </source>
</evidence>
<dbReference type="PROSITE" id="PS00108">
    <property type="entry name" value="PROTEIN_KINASE_ST"/>
    <property type="match status" value="1"/>
</dbReference>
<accession>A0A2I4DRS0</accession>
<protein>
    <submittedName>
        <fullName evidence="12 13">Serine/threonine-protein kinase PEPKR2-like isoform X1</fullName>
    </submittedName>
</protein>
<dbReference type="InterPro" id="IPR000719">
    <property type="entry name" value="Prot_kinase_dom"/>
</dbReference>
<dbReference type="OrthoDB" id="1738954at2759"/>
<evidence type="ECO:0000313" key="12">
    <source>
        <dbReference type="RefSeq" id="XP_018809842.2"/>
    </source>
</evidence>
<dbReference type="RefSeq" id="XP_018809842.2">
    <property type="nucleotide sequence ID" value="XM_018954297.2"/>
</dbReference>
<dbReference type="PROSITE" id="PS50011">
    <property type="entry name" value="PROTEIN_KINASE_DOM"/>
    <property type="match status" value="1"/>
</dbReference>
<dbReference type="InterPro" id="IPR050205">
    <property type="entry name" value="CDPK_Ser/Thr_kinases"/>
</dbReference>
<evidence type="ECO:0000313" key="13">
    <source>
        <dbReference type="RefSeq" id="XP_018809843.2"/>
    </source>
</evidence>
<evidence type="ECO:0000256" key="6">
    <source>
        <dbReference type="ARBA" id="ARBA00022840"/>
    </source>
</evidence>
<proteinExistence type="inferred from homology"/>
<dbReference type="InterPro" id="IPR008271">
    <property type="entry name" value="Ser/Thr_kinase_AS"/>
</dbReference>
<feature type="binding site" evidence="7">
    <location>
        <position position="131"/>
    </location>
    <ligand>
        <name>ATP</name>
        <dbReference type="ChEBI" id="CHEBI:30616"/>
    </ligand>
</feature>
<dbReference type="GO" id="GO:0005516">
    <property type="term" value="F:calmodulin binding"/>
    <property type="evidence" value="ECO:0000318"/>
    <property type="project" value="GO_Central"/>
</dbReference>
<dbReference type="KEGG" id="jre:108982839"/>
<dbReference type="STRING" id="51240.A0A2I4DRS0"/>
<dbReference type="AlphaFoldDB" id="A0A2I4DRS0"/>
<dbReference type="Gene3D" id="1.10.510.10">
    <property type="entry name" value="Transferase(Phosphotransferase) domain 1"/>
    <property type="match status" value="1"/>
</dbReference>
<sequence>MEALGKKRKGLEILRLNQSSPKPLTTIWCHLSLENSSRLKKKCKEDEVKEVGSGKDVFQGIVTAPPCGSTSPNPPGRGLKRKIGCIEAATQMGRKKKIEQDYDLGVIIGQGKFGSVMLCRSKVSGEEFACKTLRKGEELVYQEVEIMQHLSGHPGVVTLRAVYEDAESFYLVMEFCSGGRLLDQMVREGHYSEHRAANILKELILVIKYCHDMGVVHRDIKPENILLTSSGRMKLADFGLAVRVSNGQSLVGVVGSPAYVAPEVLIGDYSEKVDIWSAGILLHALLVGMLPFQGDSVEAIFEAIKKVNLDFESGVWKSVSQPARNLIARMLTRDFSARLTADQVLRHPWLLFYTEQTLETLTFKSKTRNQVKLTSRKLTNVTGVESERNKITANSFLSDGSSLNSSSDGSSRRSEEQEGGLIDALAVAISRVRISEPKRSRLCSPTGPIRQECSSNMKVNNLCTAF</sequence>
<keyword evidence="4 7" id="KW-0547">Nucleotide-binding</keyword>
<dbReference type="GO" id="GO:0009931">
    <property type="term" value="F:calcium-dependent protein serine/threonine kinase activity"/>
    <property type="evidence" value="ECO:0000318"/>
    <property type="project" value="GO_Central"/>
</dbReference>
<dbReference type="InterPro" id="IPR011009">
    <property type="entry name" value="Kinase-like_dom_sf"/>
</dbReference>
<feature type="domain" description="Protein kinase" evidence="10">
    <location>
        <begin position="102"/>
        <end position="350"/>
    </location>
</feature>
<dbReference type="GO" id="GO:0005634">
    <property type="term" value="C:nucleus"/>
    <property type="evidence" value="ECO:0000318"/>
    <property type="project" value="GO_Central"/>
</dbReference>
<evidence type="ECO:0000256" key="3">
    <source>
        <dbReference type="ARBA" id="ARBA00022679"/>
    </source>
</evidence>
<dbReference type="InterPro" id="IPR017441">
    <property type="entry name" value="Protein_kinase_ATP_BS"/>
</dbReference>
<dbReference type="GO" id="GO:0004683">
    <property type="term" value="F:calcium/calmodulin-dependent protein kinase activity"/>
    <property type="evidence" value="ECO:0000318"/>
    <property type="project" value="GO_Central"/>
</dbReference>
<evidence type="ECO:0000256" key="7">
    <source>
        <dbReference type="PROSITE-ProRule" id="PRU10141"/>
    </source>
</evidence>
<dbReference type="PROSITE" id="PS00107">
    <property type="entry name" value="PROTEIN_KINASE_ATP"/>
    <property type="match status" value="1"/>
</dbReference>